<gene>
    <name evidence="1" type="ORF">METZ01_LOCUS345675</name>
</gene>
<proteinExistence type="predicted"/>
<accession>A0A382R8C7</accession>
<reference evidence="1" key="1">
    <citation type="submission" date="2018-05" db="EMBL/GenBank/DDBJ databases">
        <authorList>
            <person name="Lanie J.A."/>
            <person name="Ng W.-L."/>
            <person name="Kazmierczak K.M."/>
            <person name="Andrzejewski T.M."/>
            <person name="Davidsen T.M."/>
            <person name="Wayne K.J."/>
            <person name="Tettelin H."/>
            <person name="Glass J.I."/>
            <person name="Rusch D."/>
            <person name="Podicherti R."/>
            <person name="Tsui H.-C.T."/>
            <person name="Winkler M.E."/>
        </authorList>
    </citation>
    <scope>NUCLEOTIDE SEQUENCE</scope>
</reference>
<organism evidence="1">
    <name type="scientific">marine metagenome</name>
    <dbReference type="NCBI Taxonomy" id="408172"/>
    <lineage>
        <taxon>unclassified sequences</taxon>
        <taxon>metagenomes</taxon>
        <taxon>ecological metagenomes</taxon>
    </lineage>
</organism>
<name>A0A382R8C7_9ZZZZ</name>
<dbReference type="AlphaFoldDB" id="A0A382R8C7"/>
<protein>
    <submittedName>
        <fullName evidence="1">Uncharacterized protein</fullName>
    </submittedName>
</protein>
<dbReference type="EMBL" id="UINC01119184">
    <property type="protein sequence ID" value="SVC92821.1"/>
    <property type="molecule type" value="Genomic_DNA"/>
</dbReference>
<sequence>VRSILEFNLQPTNSRSNARKPLRAV</sequence>
<evidence type="ECO:0000313" key="1">
    <source>
        <dbReference type="EMBL" id="SVC92821.1"/>
    </source>
</evidence>
<feature type="non-terminal residue" evidence="1">
    <location>
        <position position="1"/>
    </location>
</feature>
<feature type="non-terminal residue" evidence="1">
    <location>
        <position position="25"/>
    </location>
</feature>